<evidence type="ECO:0000256" key="1">
    <source>
        <dbReference type="SAM" id="SignalP"/>
    </source>
</evidence>
<dbReference type="RefSeq" id="WP_008843024.1">
    <property type="nucleotide sequence ID" value="NZ_BAEN01000015.1"/>
</dbReference>
<dbReference type="Gene3D" id="1.25.40.10">
    <property type="entry name" value="Tetratricopeptide repeat domain"/>
    <property type="match status" value="1"/>
</dbReference>
<feature type="signal peptide" evidence="1">
    <location>
        <begin position="1"/>
        <end position="32"/>
    </location>
</feature>
<keyword evidence="3" id="KW-1185">Reference proteome</keyword>
<name>K6WXK6_9ALTE</name>
<dbReference type="Proteomes" id="UP000006334">
    <property type="component" value="Unassembled WGS sequence"/>
</dbReference>
<gene>
    <name evidence="2" type="ORF">GLIP_0558</name>
</gene>
<evidence type="ECO:0000313" key="2">
    <source>
        <dbReference type="EMBL" id="GAC13204.1"/>
    </source>
</evidence>
<feature type="chain" id="PRO_5003896165" evidence="1">
    <location>
        <begin position="33"/>
        <end position="401"/>
    </location>
</feature>
<dbReference type="OrthoDB" id="5703399at2"/>
<comment type="caution">
    <text evidence="2">The sequence shown here is derived from an EMBL/GenBank/DDBJ whole genome shotgun (WGS) entry which is preliminary data.</text>
</comment>
<protein>
    <submittedName>
        <fullName evidence="2">Uncharacterized protein</fullName>
    </submittedName>
</protein>
<reference evidence="2 3" key="1">
    <citation type="journal article" date="2017" name="Antonie Van Leeuwenhoek">
        <title>Rhizobium rhizosphaerae sp. nov., a novel species isolated from rice rhizosphere.</title>
        <authorList>
            <person name="Zhao J.J."/>
            <person name="Zhang J."/>
            <person name="Zhang R.J."/>
            <person name="Zhang C.W."/>
            <person name="Yin H.Q."/>
            <person name="Zhang X.X."/>
        </authorList>
    </citation>
    <scope>NUCLEOTIDE SEQUENCE [LARGE SCALE GENOMIC DNA]</scope>
    <source>
        <strain evidence="2 3">E3</strain>
    </source>
</reference>
<dbReference type="EMBL" id="BAEN01000015">
    <property type="protein sequence ID" value="GAC13204.1"/>
    <property type="molecule type" value="Genomic_DNA"/>
</dbReference>
<organism evidence="2 3">
    <name type="scientific">Aliiglaciecola lipolytica E3</name>
    <dbReference type="NCBI Taxonomy" id="1127673"/>
    <lineage>
        <taxon>Bacteria</taxon>
        <taxon>Pseudomonadati</taxon>
        <taxon>Pseudomonadota</taxon>
        <taxon>Gammaproteobacteria</taxon>
        <taxon>Alteromonadales</taxon>
        <taxon>Alteromonadaceae</taxon>
        <taxon>Aliiglaciecola</taxon>
    </lineage>
</organism>
<sequence>MNNKTTHNTYLNYLRNLLTIFLLSSLVSLANAQQMGGKNQKSDFTEQSAASAGVFVDALNAKDLDTLGKLTDTEKLGRIVATALFSKQKDINDFILGFSSPSTQKVLINNLFGQFFIEEANTLFVRMIDEQGVLRPLVRIDYATGGHEYLILYLNEAQKVYDFHLASKGGLFSTSLTQATSLMVSTDDSFFGKMFGNAKINQDVMNKFQQIGRLRQAGQFEQAYRLLQNMPEEMKKQRVIIDTGIMLAQNINDDEYLTQLGLLDKHFGDSPSTQFMLIDYYVMTNNNTKTLQAMANVIERFGMDGALGELSANLHYNLGQMNEALKYAYLGVNAEPSFEPPYWTLLTIYNEQQNYQGVADTLNLISDRLYYEFTPESLGSEPSFAGFLASDEFKTWYQNQG</sequence>
<dbReference type="eggNOG" id="ENOG5032KD0">
    <property type="taxonomic scope" value="Bacteria"/>
</dbReference>
<dbReference type="InterPro" id="IPR011990">
    <property type="entry name" value="TPR-like_helical_dom_sf"/>
</dbReference>
<proteinExistence type="predicted"/>
<accession>K6WXK6</accession>
<evidence type="ECO:0000313" key="3">
    <source>
        <dbReference type="Proteomes" id="UP000006334"/>
    </source>
</evidence>
<keyword evidence="1" id="KW-0732">Signal</keyword>
<dbReference type="AlphaFoldDB" id="K6WXK6"/>